<dbReference type="InterPro" id="IPR010997">
    <property type="entry name" value="HRDC-like_sf"/>
</dbReference>
<evidence type="ECO:0000313" key="3">
    <source>
        <dbReference type="Proteomes" id="UP000335636"/>
    </source>
</evidence>
<dbReference type="AlphaFoldDB" id="A0A5E4CUQ0"/>
<keyword evidence="3" id="KW-1185">Reference proteome</keyword>
<sequence length="83" mass="9633">MASGGRDPWAGDVEEDASQLIFPKEFETAETLLNSEVHMLLEYRKQQSESVEDGQELSEVYMKTLKYTSRFGHFKNKDHYKCP</sequence>
<evidence type="ECO:0000313" key="2">
    <source>
        <dbReference type="EMBL" id="VTJ84751.1"/>
    </source>
</evidence>
<name>A0A5E4CUQ0_MARMO</name>
<proteinExistence type="predicted"/>
<reference evidence="2 3" key="1">
    <citation type="submission" date="2019-04" db="EMBL/GenBank/DDBJ databases">
        <authorList>
            <person name="Alioto T."/>
            <person name="Alioto T."/>
        </authorList>
    </citation>
    <scope>NUCLEOTIDE SEQUENCE [LARGE SCALE GENOMIC DNA]</scope>
</reference>
<dbReference type="Gene3D" id="1.20.1250.40">
    <property type="match status" value="1"/>
</dbReference>
<dbReference type="GO" id="GO:0000166">
    <property type="term" value="F:nucleotide binding"/>
    <property type="evidence" value="ECO:0007669"/>
    <property type="project" value="InterPro"/>
</dbReference>
<accession>A0A5E4CUQ0</accession>
<protein>
    <recommendedName>
        <fullName evidence="4">RNA polymerase Rpb4/RPC9 core domain-containing protein</fullName>
    </recommendedName>
</protein>
<dbReference type="SUPFAM" id="SSF47819">
    <property type="entry name" value="HRDC-like"/>
    <property type="match status" value="1"/>
</dbReference>
<dbReference type="EMBL" id="WJEC01008726">
    <property type="protein sequence ID" value="KAF7461056.1"/>
    <property type="molecule type" value="Genomic_DNA"/>
</dbReference>
<evidence type="ECO:0008006" key="4">
    <source>
        <dbReference type="Google" id="ProtNLM"/>
    </source>
</evidence>
<gene>
    <name evidence="1" type="ORF">GHT09_016970</name>
    <name evidence="2" type="ORF">MONAX_5E005188</name>
</gene>
<reference evidence="1" key="2">
    <citation type="submission" date="2020-08" db="EMBL/GenBank/DDBJ databases">
        <authorList>
            <person name="Shumante A."/>
            <person name="Zimin A.V."/>
            <person name="Puiu D."/>
            <person name="Salzberg S.L."/>
        </authorList>
    </citation>
    <scope>NUCLEOTIDE SEQUENCE</scope>
    <source>
        <strain evidence="1">WC2-LM</strain>
        <tissue evidence="1">Liver</tissue>
    </source>
</reference>
<evidence type="ECO:0000313" key="1">
    <source>
        <dbReference type="EMBL" id="KAF7461056.1"/>
    </source>
</evidence>
<dbReference type="InterPro" id="IPR038324">
    <property type="entry name" value="Rpb4/RPC9_sf"/>
</dbReference>
<dbReference type="EMBL" id="CABDUW010001946">
    <property type="protein sequence ID" value="VTJ84751.1"/>
    <property type="molecule type" value="Genomic_DNA"/>
</dbReference>
<dbReference type="InterPro" id="IPR045222">
    <property type="entry name" value="Rpb4-like"/>
</dbReference>
<dbReference type="PANTHER" id="PTHR21297">
    <property type="entry name" value="DNA-DIRECTED RNA POLYMERASE II"/>
    <property type="match status" value="1"/>
</dbReference>
<dbReference type="Proteomes" id="UP000335636">
    <property type="component" value="Unassembled WGS sequence"/>
</dbReference>
<dbReference type="Proteomes" id="UP000662637">
    <property type="component" value="Unassembled WGS sequence"/>
</dbReference>
<organism evidence="2 3">
    <name type="scientific">Marmota monax</name>
    <name type="common">Woodchuck</name>
    <dbReference type="NCBI Taxonomy" id="9995"/>
    <lineage>
        <taxon>Eukaryota</taxon>
        <taxon>Metazoa</taxon>
        <taxon>Chordata</taxon>
        <taxon>Craniata</taxon>
        <taxon>Vertebrata</taxon>
        <taxon>Euteleostomi</taxon>
        <taxon>Mammalia</taxon>
        <taxon>Eutheria</taxon>
        <taxon>Euarchontoglires</taxon>
        <taxon>Glires</taxon>
        <taxon>Rodentia</taxon>
        <taxon>Sciuromorpha</taxon>
        <taxon>Sciuridae</taxon>
        <taxon>Xerinae</taxon>
        <taxon>Marmotini</taxon>
        <taxon>Marmota</taxon>
    </lineage>
</organism>